<keyword evidence="3" id="KW-1185">Reference proteome</keyword>
<protein>
    <submittedName>
        <fullName evidence="2">Uncharacterized protein</fullName>
    </submittedName>
</protein>
<proteinExistence type="predicted"/>
<feature type="compositionally biased region" description="Polar residues" evidence="1">
    <location>
        <begin position="1"/>
        <end position="11"/>
    </location>
</feature>
<feature type="region of interest" description="Disordered" evidence="1">
    <location>
        <begin position="1"/>
        <end position="62"/>
    </location>
</feature>
<gene>
    <name evidence="2" type="ORF">D623_10006165</name>
</gene>
<reference evidence="2 3" key="1">
    <citation type="journal article" date="2013" name="Nat. Commun.">
        <title>Genome analysis reveals insights into physiology and longevity of the Brandt's bat Myotis brandtii.</title>
        <authorList>
            <person name="Seim I."/>
            <person name="Fang X."/>
            <person name="Xiong Z."/>
            <person name="Lobanov A.V."/>
            <person name="Huang Z."/>
            <person name="Ma S."/>
            <person name="Feng Y."/>
            <person name="Turanov A.A."/>
            <person name="Zhu Y."/>
            <person name="Lenz T.L."/>
            <person name="Gerashchenko M.V."/>
            <person name="Fan D."/>
            <person name="Hee Yim S."/>
            <person name="Yao X."/>
            <person name="Jordan D."/>
            <person name="Xiong Y."/>
            <person name="Ma Y."/>
            <person name="Lyapunov A.N."/>
            <person name="Chen G."/>
            <person name="Kulakova O.I."/>
            <person name="Sun Y."/>
            <person name="Lee S.G."/>
            <person name="Bronson R.T."/>
            <person name="Moskalev A.A."/>
            <person name="Sunyaev S.R."/>
            <person name="Zhang G."/>
            <person name="Krogh A."/>
            <person name="Wang J."/>
            <person name="Gladyshev V.N."/>
        </authorList>
    </citation>
    <scope>NUCLEOTIDE SEQUENCE [LARGE SCALE GENOMIC DNA]</scope>
</reference>
<evidence type="ECO:0000313" key="3">
    <source>
        <dbReference type="Proteomes" id="UP000052978"/>
    </source>
</evidence>
<dbReference type="EMBL" id="KE161422">
    <property type="protein sequence ID" value="EPQ03654.1"/>
    <property type="molecule type" value="Genomic_DNA"/>
</dbReference>
<name>S7MH12_MYOBR</name>
<sequence length="62" mass="6685">MAHSAFRSSVLSDGPPTGALSTFKERARARHHQHEAGCKQAGLHRALQTQLSSAEQSHPTPL</sequence>
<dbReference type="Proteomes" id="UP000052978">
    <property type="component" value="Unassembled WGS sequence"/>
</dbReference>
<evidence type="ECO:0000313" key="2">
    <source>
        <dbReference type="EMBL" id="EPQ03654.1"/>
    </source>
</evidence>
<feature type="compositionally biased region" description="Polar residues" evidence="1">
    <location>
        <begin position="47"/>
        <end position="62"/>
    </location>
</feature>
<dbReference type="AlphaFoldDB" id="S7MH12"/>
<organism evidence="2 3">
    <name type="scientific">Myotis brandtii</name>
    <name type="common">Brandt's bat</name>
    <dbReference type="NCBI Taxonomy" id="109478"/>
    <lineage>
        <taxon>Eukaryota</taxon>
        <taxon>Metazoa</taxon>
        <taxon>Chordata</taxon>
        <taxon>Craniata</taxon>
        <taxon>Vertebrata</taxon>
        <taxon>Euteleostomi</taxon>
        <taxon>Mammalia</taxon>
        <taxon>Eutheria</taxon>
        <taxon>Laurasiatheria</taxon>
        <taxon>Chiroptera</taxon>
        <taxon>Yangochiroptera</taxon>
        <taxon>Vespertilionidae</taxon>
        <taxon>Myotis</taxon>
    </lineage>
</organism>
<accession>S7MH12</accession>
<evidence type="ECO:0000256" key="1">
    <source>
        <dbReference type="SAM" id="MobiDB-lite"/>
    </source>
</evidence>